<dbReference type="FunFam" id="3.30.2040.10:FF:000001">
    <property type="entry name" value="D-glutamate cyclase, mitochondrial"/>
    <property type="match status" value="1"/>
</dbReference>
<dbReference type="Pfam" id="PF07286">
    <property type="entry name" value="D-Glu_cyclase"/>
    <property type="match status" value="1"/>
</dbReference>
<keyword evidence="4" id="KW-1185">Reference proteome</keyword>
<dbReference type="PIRSF" id="PIRSF029755">
    <property type="entry name" value="UCP029755"/>
    <property type="match status" value="1"/>
</dbReference>
<keyword evidence="2" id="KW-0456">Lyase</keyword>
<evidence type="ECO:0000313" key="3">
    <source>
        <dbReference type="EMBL" id="BDE07813.1"/>
    </source>
</evidence>
<evidence type="ECO:0000313" key="4">
    <source>
        <dbReference type="Proteomes" id="UP001317532"/>
    </source>
</evidence>
<dbReference type="Proteomes" id="UP001317532">
    <property type="component" value="Chromosome"/>
</dbReference>
<name>A0AAN2CBB4_UNVUL</name>
<proteinExistence type="inferred from homology"/>
<dbReference type="Gene3D" id="3.30.2040.10">
    <property type="entry name" value="PSTPO5379-like domain"/>
    <property type="match status" value="1"/>
</dbReference>
<dbReference type="InterPro" id="IPR009906">
    <property type="entry name" value="D-Glu_cyclase"/>
</dbReference>
<protein>
    <submittedName>
        <fullName evidence="3">UPF0317 protein</fullName>
    </submittedName>
</protein>
<dbReference type="SUPFAM" id="SSF160920">
    <property type="entry name" value="PSTPO5379-like"/>
    <property type="match status" value="1"/>
</dbReference>
<accession>A0AAN2CBB4</accession>
<dbReference type="Gene3D" id="3.40.1640.10">
    <property type="entry name" value="PSTPO5379-like"/>
    <property type="match status" value="1"/>
</dbReference>
<evidence type="ECO:0000256" key="2">
    <source>
        <dbReference type="ARBA" id="ARBA00023239"/>
    </source>
</evidence>
<dbReference type="GO" id="GO:0047820">
    <property type="term" value="F:D-glutamate cyclase activity"/>
    <property type="evidence" value="ECO:0007669"/>
    <property type="project" value="TreeGrafter"/>
</dbReference>
<sequence length="266" mass="29227">MTAAEVRAAIRDGTLAGPTERLAPDYVQANLVVVPRAYAGELADLCARNPVPCPLVEAPLAPGAHAPRSAECADLRTDLGRYRVWRDGELTEQPRDVRALWSDELVAFLIGCSFTFDHALSEAGLAPRHYALDRNVPMYRTRVPLASAGRLRGMMVVSMRPYKEHEIERVREVTRPFRVAHGEPVAWGDPAQLGIDDLMHPEYGDAPVLEDGDVPVFWGCGVTPQSVIVASRVPFAITHEPGHMFVTDRLHDECARNHRSVAAAPS</sequence>
<comment type="similarity">
    <text evidence="1">Belongs to the D-glutamate cyclase family.</text>
</comment>
<dbReference type="GO" id="GO:0006536">
    <property type="term" value="P:glutamate metabolic process"/>
    <property type="evidence" value="ECO:0007669"/>
    <property type="project" value="TreeGrafter"/>
</dbReference>
<evidence type="ECO:0000256" key="1">
    <source>
        <dbReference type="ARBA" id="ARBA00007896"/>
    </source>
</evidence>
<organism evidence="3 4">
    <name type="scientific">Vulcanimicrobium alpinum</name>
    <dbReference type="NCBI Taxonomy" id="3016050"/>
    <lineage>
        <taxon>Bacteria</taxon>
        <taxon>Bacillati</taxon>
        <taxon>Vulcanimicrobiota</taxon>
        <taxon>Vulcanimicrobiia</taxon>
        <taxon>Vulcanimicrobiales</taxon>
        <taxon>Vulcanimicrobiaceae</taxon>
        <taxon>Vulcanimicrobium</taxon>
    </lineage>
</organism>
<reference evidence="3 4" key="1">
    <citation type="journal article" date="2022" name="ISME Commun">
        <title>Vulcanimicrobium alpinus gen. nov. sp. nov., the first cultivated representative of the candidate phylum 'Eremiobacterota', is a metabolically versatile aerobic anoxygenic phototroph.</title>
        <authorList>
            <person name="Yabe S."/>
            <person name="Muto K."/>
            <person name="Abe K."/>
            <person name="Yokota A."/>
            <person name="Staudigel H."/>
            <person name="Tebo B.M."/>
        </authorList>
    </citation>
    <scope>NUCLEOTIDE SEQUENCE [LARGE SCALE GENOMIC DNA]</scope>
    <source>
        <strain evidence="3 4">WC8-2</strain>
    </source>
</reference>
<dbReference type="InterPro" id="IPR038021">
    <property type="entry name" value="Putative_hydro-lyase"/>
</dbReference>
<dbReference type="PANTHER" id="PTHR32022:SF10">
    <property type="entry name" value="D-GLUTAMATE CYCLASE, MITOCHONDRIAL"/>
    <property type="match status" value="1"/>
</dbReference>
<gene>
    <name evidence="3" type="ORF">WPS_30890</name>
</gene>
<dbReference type="NCBIfam" id="NF003969">
    <property type="entry name" value="PRK05463.1"/>
    <property type="match status" value="1"/>
</dbReference>
<dbReference type="RefSeq" id="WP_317997569.1">
    <property type="nucleotide sequence ID" value="NZ_AP025523.1"/>
</dbReference>
<dbReference type="KEGG" id="vab:WPS_30890"/>
<dbReference type="AlphaFoldDB" id="A0AAN2CBB4"/>
<dbReference type="PANTHER" id="PTHR32022">
    <property type="entry name" value="D-GLUTAMATE CYCLASE, MITOCHONDRIAL"/>
    <property type="match status" value="1"/>
</dbReference>
<dbReference type="InterPro" id="IPR016938">
    <property type="entry name" value="UPF0317"/>
</dbReference>
<dbReference type="EMBL" id="AP025523">
    <property type="protein sequence ID" value="BDE07813.1"/>
    <property type="molecule type" value="Genomic_DNA"/>
</dbReference>